<proteinExistence type="predicted"/>
<protein>
    <recommendedName>
        <fullName evidence="2">DUF6534 domain-containing protein</fullName>
    </recommendedName>
</protein>
<dbReference type="Pfam" id="PF20152">
    <property type="entry name" value="DUF6534"/>
    <property type="match status" value="1"/>
</dbReference>
<sequence length="69" mass="7843">MAMMIDRLVLWTIETGLITSLMAIALATWFLVVKQNLWFMWPNVVGNSLLASSVAKRARQMTNTMNLPM</sequence>
<dbReference type="EMBL" id="JABBWG010000027">
    <property type="protein sequence ID" value="KAG1812119.1"/>
    <property type="molecule type" value="Genomic_DNA"/>
</dbReference>
<reference evidence="3" key="1">
    <citation type="journal article" date="2020" name="New Phytol.">
        <title>Comparative genomics reveals dynamic genome evolution in host specialist ectomycorrhizal fungi.</title>
        <authorList>
            <person name="Lofgren L.A."/>
            <person name="Nguyen N.H."/>
            <person name="Vilgalys R."/>
            <person name="Ruytinx J."/>
            <person name="Liao H.L."/>
            <person name="Branco S."/>
            <person name="Kuo A."/>
            <person name="LaButti K."/>
            <person name="Lipzen A."/>
            <person name="Andreopoulos W."/>
            <person name="Pangilinan J."/>
            <person name="Riley R."/>
            <person name="Hundley H."/>
            <person name="Na H."/>
            <person name="Barry K."/>
            <person name="Grigoriev I.V."/>
            <person name="Stajich J.E."/>
            <person name="Kennedy P.G."/>
        </authorList>
    </citation>
    <scope>NUCLEOTIDE SEQUENCE</scope>
    <source>
        <strain evidence="3">MN1</strain>
    </source>
</reference>
<keyword evidence="1" id="KW-0472">Membrane</keyword>
<accession>A0A9P7JAQ4</accession>
<evidence type="ECO:0000313" key="4">
    <source>
        <dbReference type="Proteomes" id="UP000807769"/>
    </source>
</evidence>
<organism evidence="3 4">
    <name type="scientific">Suillus subaureus</name>
    <dbReference type="NCBI Taxonomy" id="48587"/>
    <lineage>
        <taxon>Eukaryota</taxon>
        <taxon>Fungi</taxon>
        <taxon>Dikarya</taxon>
        <taxon>Basidiomycota</taxon>
        <taxon>Agaricomycotina</taxon>
        <taxon>Agaricomycetes</taxon>
        <taxon>Agaricomycetidae</taxon>
        <taxon>Boletales</taxon>
        <taxon>Suillineae</taxon>
        <taxon>Suillaceae</taxon>
        <taxon>Suillus</taxon>
    </lineage>
</organism>
<evidence type="ECO:0000259" key="2">
    <source>
        <dbReference type="Pfam" id="PF20152"/>
    </source>
</evidence>
<dbReference type="AlphaFoldDB" id="A0A9P7JAQ4"/>
<dbReference type="InterPro" id="IPR045339">
    <property type="entry name" value="DUF6534"/>
</dbReference>
<dbReference type="GeneID" id="64637304"/>
<keyword evidence="1" id="KW-0812">Transmembrane</keyword>
<feature type="transmembrane region" description="Helical" evidence="1">
    <location>
        <begin position="9"/>
        <end position="32"/>
    </location>
</feature>
<dbReference type="OrthoDB" id="2686670at2759"/>
<gene>
    <name evidence="3" type="ORF">BJ212DRAFT_472404</name>
</gene>
<feature type="domain" description="DUF6534" evidence="2">
    <location>
        <begin position="4"/>
        <end position="52"/>
    </location>
</feature>
<dbReference type="RefSeq" id="XP_041190401.1">
    <property type="nucleotide sequence ID" value="XM_041343288.1"/>
</dbReference>
<dbReference type="Proteomes" id="UP000807769">
    <property type="component" value="Unassembled WGS sequence"/>
</dbReference>
<keyword evidence="4" id="KW-1185">Reference proteome</keyword>
<evidence type="ECO:0000256" key="1">
    <source>
        <dbReference type="SAM" id="Phobius"/>
    </source>
</evidence>
<comment type="caution">
    <text evidence="3">The sequence shown here is derived from an EMBL/GenBank/DDBJ whole genome shotgun (WGS) entry which is preliminary data.</text>
</comment>
<evidence type="ECO:0000313" key="3">
    <source>
        <dbReference type="EMBL" id="KAG1812119.1"/>
    </source>
</evidence>
<keyword evidence="1" id="KW-1133">Transmembrane helix</keyword>
<name>A0A9P7JAQ4_9AGAM</name>